<dbReference type="EMBL" id="JAADJZ010000038">
    <property type="protein sequence ID" value="KAF2865011.1"/>
    <property type="molecule type" value="Genomic_DNA"/>
</dbReference>
<comment type="caution">
    <text evidence="4">The sequence shown here is derived from an EMBL/GenBank/DDBJ whole genome shotgun (WGS) entry which is preliminary data.</text>
</comment>
<evidence type="ECO:0008006" key="6">
    <source>
        <dbReference type="Google" id="ProtNLM"/>
    </source>
</evidence>
<dbReference type="Gene3D" id="3.90.25.10">
    <property type="entry name" value="UDP-galactose 4-epimerase, domain 1"/>
    <property type="match status" value="1"/>
</dbReference>
<comment type="similarity">
    <text evidence="1">Belongs to the NmrA-type oxidoreductase family. Isoflavone reductase subfamily.</text>
</comment>
<evidence type="ECO:0000256" key="3">
    <source>
        <dbReference type="ARBA" id="ARBA00023002"/>
    </source>
</evidence>
<dbReference type="InterPro" id="IPR051609">
    <property type="entry name" value="NmrA/Isoflavone_reductase-like"/>
</dbReference>
<dbReference type="InterPro" id="IPR036291">
    <property type="entry name" value="NAD(P)-bd_dom_sf"/>
</dbReference>
<sequence>MKTFIPSEYGINYTTDLLAFHPAAKYFLDAADALRASHLNFTRVILGWTLDHYGMPHVQSHMKPFKYVLDFDNHRAALPGDGETPVTFLHSADLAKYVAAMLKQDSWPETSAFVADRMSWKEMVRVAEWVTGNNWNVTYDSIETLHNGEATLFDQPEGSYTEYPKEELRKLVSEFGLMVVNGIVDVSGVGTRNAEFPEIRPVTVEEIIERAWGGEVRHRK</sequence>
<organism evidence="4 5">
    <name type="scientific">Massariosphaeria phaeospora</name>
    <dbReference type="NCBI Taxonomy" id="100035"/>
    <lineage>
        <taxon>Eukaryota</taxon>
        <taxon>Fungi</taxon>
        <taxon>Dikarya</taxon>
        <taxon>Ascomycota</taxon>
        <taxon>Pezizomycotina</taxon>
        <taxon>Dothideomycetes</taxon>
        <taxon>Pleosporomycetidae</taxon>
        <taxon>Pleosporales</taxon>
        <taxon>Pleosporales incertae sedis</taxon>
        <taxon>Massariosphaeria</taxon>
    </lineage>
</organism>
<keyword evidence="3" id="KW-0560">Oxidoreductase</keyword>
<evidence type="ECO:0000313" key="5">
    <source>
        <dbReference type="Proteomes" id="UP000481861"/>
    </source>
</evidence>
<keyword evidence="2" id="KW-0521">NADP</keyword>
<name>A0A7C8I0X3_9PLEO</name>
<evidence type="ECO:0000256" key="2">
    <source>
        <dbReference type="ARBA" id="ARBA00022857"/>
    </source>
</evidence>
<dbReference type="PANTHER" id="PTHR47706:SF4">
    <property type="entry name" value="NMRA-LIKE DOMAIN-CONTAINING PROTEIN"/>
    <property type="match status" value="1"/>
</dbReference>
<dbReference type="PANTHER" id="PTHR47706">
    <property type="entry name" value="NMRA-LIKE FAMILY PROTEIN"/>
    <property type="match status" value="1"/>
</dbReference>
<reference evidence="4 5" key="1">
    <citation type="submission" date="2020-01" db="EMBL/GenBank/DDBJ databases">
        <authorList>
            <consortium name="DOE Joint Genome Institute"/>
            <person name="Haridas S."/>
            <person name="Albert R."/>
            <person name="Binder M."/>
            <person name="Bloem J."/>
            <person name="Labutti K."/>
            <person name="Salamov A."/>
            <person name="Andreopoulos B."/>
            <person name="Baker S.E."/>
            <person name="Barry K."/>
            <person name="Bills G."/>
            <person name="Bluhm B.H."/>
            <person name="Cannon C."/>
            <person name="Castanera R."/>
            <person name="Culley D.E."/>
            <person name="Daum C."/>
            <person name="Ezra D."/>
            <person name="Gonzalez J.B."/>
            <person name="Henrissat B."/>
            <person name="Kuo A."/>
            <person name="Liang C."/>
            <person name="Lipzen A."/>
            <person name="Lutzoni F."/>
            <person name="Magnuson J."/>
            <person name="Mondo S."/>
            <person name="Nolan M."/>
            <person name="Ohm R."/>
            <person name="Pangilinan J."/>
            <person name="Park H.-J.H."/>
            <person name="Ramirez L."/>
            <person name="Alfaro M."/>
            <person name="Sun H."/>
            <person name="Tritt A."/>
            <person name="Yoshinaga Y."/>
            <person name="Zwiers L.-H.L."/>
            <person name="Turgeon B.G."/>
            <person name="Goodwin S.B."/>
            <person name="Spatafora J.W."/>
            <person name="Crous P.W."/>
            <person name="Grigoriev I.V."/>
        </authorList>
    </citation>
    <scope>NUCLEOTIDE SEQUENCE [LARGE SCALE GENOMIC DNA]</scope>
    <source>
        <strain evidence="4 5">CBS 611.86</strain>
    </source>
</reference>
<evidence type="ECO:0000313" key="4">
    <source>
        <dbReference type="EMBL" id="KAF2865011.1"/>
    </source>
</evidence>
<dbReference type="Gene3D" id="3.40.50.720">
    <property type="entry name" value="NAD(P)-binding Rossmann-like Domain"/>
    <property type="match status" value="1"/>
</dbReference>
<dbReference type="AlphaFoldDB" id="A0A7C8I0X3"/>
<dbReference type="SUPFAM" id="SSF51735">
    <property type="entry name" value="NAD(P)-binding Rossmann-fold domains"/>
    <property type="match status" value="1"/>
</dbReference>
<protein>
    <recommendedName>
        <fullName evidence="6">NmrA-like domain-containing protein</fullName>
    </recommendedName>
</protein>
<keyword evidence="5" id="KW-1185">Reference proteome</keyword>
<accession>A0A7C8I0X3</accession>
<proteinExistence type="inferred from homology"/>
<dbReference type="GO" id="GO:0016491">
    <property type="term" value="F:oxidoreductase activity"/>
    <property type="evidence" value="ECO:0007669"/>
    <property type="project" value="UniProtKB-KW"/>
</dbReference>
<dbReference type="OrthoDB" id="419598at2759"/>
<evidence type="ECO:0000256" key="1">
    <source>
        <dbReference type="ARBA" id="ARBA00005725"/>
    </source>
</evidence>
<dbReference type="Proteomes" id="UP000481861">
    <property type="component" value="Unassembled WGS sequence"/>
</dbReference>
<gene>
    <name evidence="4" type="ORF">BDV95DRAFT_588020</name>
</gene>